<dbReference type="Proteomes" id="UP000887578">
    <property type="component" value="Unplaced"/>
</dbReference>
<dbReference type="Pfam" id="PF00089">
    <property type="entry name" value="Trypsin"/>
    <property type="match status" value="1"/>
</dbReference>
<sequence>MTEIIGDHGAALSDNPVLPTSGDFMLSGFGYDPNATADKPVDVNMLKTVTLTAKTCDKPEFDNDYFCTVEINKDACKGDGGAGLIDKDNVIYGVVSGGRSCLDLYTSAQNHQDEGRPLKEWEGGQFTAISWHLGFICEIIDMVIKGCPETFKTEKYLTLP</sequence>
<reference evidence="3" key="1">
    <citation type="submission" date="2022-11" db="UniProtKB">
        <authorList>
            <consortium name="WormBaseParasite"/>
        </authorList>
    </citation>
    <scope>IDENTIFICATION</scope>
</reference>
<accession>A0A914PJ62</accession>
<proteinExistence type="predicted"/>
<dbReference type="SUPFAM" id="SSF50494">
    <property type="entry name" value="Trypsin-like serine proteases"/>
    <property type="match status" value="1"/>
</dbReference>
<evidence type="ECO:0000313" key="3">
    <source>
        <dbReference type="WBParaSite" id="PDA_v2.g1481.t1"/>
    </source>
</evidence>
<dbReference type="WBParaSite" id="PDA_v2.g1481.t1">
    <property type="protein sequence ID" value="PDA_v2.g1481.t1"/>
    <property type="gene ID" value="PDA_v2.g1481"/>
</dbReference>
<dbReference type="InterPro" id="IPR001254">
    <property type="entry name" value="Trypsin_dom"/>
</dbReference>
<dbReference type="GO" id="GO:0006508">
    <property type="term" value="P:proteolysis"/>
    <property type="evidence" value="ECO:0007669"/>
    <property type="project" value="InterPro"/>
</dbReference>
<evidence type="ECO:0000313" key="2">
    <source>
        <dbReference type="Proteomes" id="UP000887578"/>
    </source>
</evidence>
<organism evidence="2 3">
    <name type="scientific">Panagrolaimus davidi</name>
    <dbReference type="NCBI Taxonomy" id="227884"/>
    <lineage>
        <taxon>Eukaryota</taxon>
        <taxon>Metazoa</taxon>
        <taxon>Ecdysozoa</taxon>
        <taxon>Nematoda</taxon>
        <taxon>Chromadorea</taxon>
        <taxon>Rhabditida</taxon>
        <taxon>Tylenchina</taxon>
        <taxon>Panagrolaimomorpha</taxon>
        <taxon>Panagrolaimoidea</taxon>
        <taxon>Panagrolaimidae</taxon>
        <taxon>Panagrolaimus</taxon>
    </lineage>
</organism>
<dbReference type="AlphaFoldDB" id="A0A914PJ62"/>
<keyword evidence="2" id="KW-1185">Reference proteome</keyword>
<dbReference type="InterPro" id="IPR043504">
    <property type="entry name" value="Peptidase_S1_PA_chymotrypsin"/>
</dbReference>
<dbReference type="GO" id="GO:0004252">
    <property type="term" value="F:serine-type endopeptidase activity"/>
    <property type="evidence" value="ECO:0007669"/>
    <property type="project" value="InterPro"/>
</dbReference>
<name>A0A914PJ62_9BILA</name>
<dbReference type="InterPro" id="IPR009003">
    <property type="entry name" value="Peptidase_S1_PA"/>
</dbReference>
<evidence type="ECO:0000259" key="1">
    <source>
        <dbReference type="Pfam" id="PF00089"/>
    </source>
</evidence>
<feature type="domain" description="Peptidase S1" evidence="1">
    <location>
        <begin position="23"/>
        <end position="101"/>
    </location>
</feature>
<protein>
    <submittedName>
        <fullName evidence="3">Peptidase S1 domain-containing protein</fullName>
    </submittedName>
</protein>
<dbReference type="Gene3D" id="2.40.10.10">
    <property type="entry name" value="Trypsin-like serine proteases"/>
    <property type="match status" value="1"/>
</dbReference>